<gene>
    <name evidence="5" type="ORF">M427DRAFT_151705</name>
</gene>
<evidence type="ECO:0000313" key="5">
    <source>
        <dbReference type="EMBL" id="KXS21010.1"/>
    </source>
</evidence>
<dbReference type="STRING" id="1344416.A0A139AWB2"/>
<reference evidence="5 6" key="1">
    <citation type="journal article" date="2015" name="Genome Biol. Evol.">
        <title>Phylogenomic analyses indicate that early fungi evolved digesting cell walls of algal ancestors of land plants.</title>
        <authorList>
            <person name="Chang Y."/>
            <person name="Wang S."/>
            <person name="Sekimoto S."/>
            <person name="Aerts A.L."/>
            <person name="Choi C."/>
            <person name="Clum A."/>
            <person name="LaButti K.M."/>
            <person name="Lindquist E.A."/>
            <person name="Yee Ngan C."/>
            <person name="Ohm R.A."/>
            <person name="Salamov A.A."/>
            <person name="Grigoriev I.V."/>
            <person name="Spatafora J.W."/>
            <person name="Berbee M.L."/>
        </authorList>
    </citation>
    <scope>NUCLEOTIDE SEQUENCE [LARGE SCALE GENOMIC DNA]</scope>
    <source>
        <strain evidence="5 6">JEL478</strain>
    </source>
</reference>
<feature type="repeat" description="ANK" evidence="3">
    <location>
        <begin position="171"/>
        <end position="203"/>
    </location>
</feature>
<feature type="compositionally biased region" description="Acidic residues" evidence="4">
    <location>
        <begin position="916"/>
        <end position="929"/>
    </location>
</feature>
<evidence type="ECO:0000256" key="2">
    <source>
        <dbReference type="ARBA" id="ARBA00023043"/>
    </source>
</evidence>
<name>A0A139AWB2_GONPJ</name>
<sequence>MDDTDLKKRVGREIVRAAERTDVDAITRLLHATLVTPPAFNSMDPIYRPALSLALLIAAHIGHRDIVEILLGIGLEADARPPEKSWVAEWYDGPFKWVIQEECTAMMLCAQAGHSALAHDLLIAPAWARPVLSLRDAHGWTALLRASWAGHAPILAELLDRGSYVEDVEEAGRTALMLASYRGHVRAVGVLLVAGALVNRVDKSGRTALFYATYHDRAEVALELLAKDASPYLMDENGISPASMALVFPGNEISWVFLSHEPNLSATVRPLFPKSPIRPIPPTSMAVHGIQPCTTRAEPDGLVMLLESLADARPPPDVLKALDTPLQEHETAAALQAVLVGVLATHVAGAPLGFPRIVLPSLDLEKVRNVKVWCREIVGAVHLLRKNSKAVREAVEKVGETLQEVRRWMEEVDVMAAVTAIEVQDTAREKNMARSARDLVQSDFATIRTSLTARMPPPLDDLVGSIYEQASQAADDAVALHVETVEELALALHTSEVAFRSLGTVGRFAHDRLEQNVSSLLELLDETNVTMESFVDEARAVLEKRAKVARQAVDSFTAHLAGSEQVQAPGGRQGPVKPNHVVFHAEMWQKYNQAKNLETLFLGTLKRIAEREQEQDRQQQPRSRSVTPPPENYAPEWRAAVRREANVFEYLSEYVSEEHVPQEEEPEPEPETKESPTPTRVGNTLRRRRNVFRHLLEDDESDEPETQEEELLPETTALPMPTPESDALESAALHRATRMLEHLFDDDMFEEPETQEEESRPETPDVLVVHLRDAVCVRTTMVTHVGTERADEELENKEPSSEASEVLSVDLRDNVHEQLVVDLQDAVYEQTTMVTDASTESADAEQLEAEEQSLDAPEVRLVHLHDNVREPPLMATQVFTERADEQPEPEDEFELLDGDEASGESETPGSGLASADEGDGEENEGWIVF</sequence>
<keyword evidence="2 3" id="KW-0040">ANK repeat</keyword>
<feature type="compositionally biased region" description="Acidic residues" evidence="4">
    <location>
        <begin position="886"/>
        <end position="903"/>
    </location>
</feature>
<keyword evidence="1" id="KW-0677">Repeat</keyword>
<evidence type="ECO:0000256" key="3">
    <source>
        <dbReference type="PROSITE-ProRule" id="PRU00023"/>
    </source>
</evidence>
<dbReference type="PROSITE" id="PS50088">
    <property type="entry name" value="ANK_REPEAT"/>
    <property type="match status" value="1"/>
</dbReference>
<feature type="region of interest" description="Disordered" evidence="4">
    <location>
        <begin position="611"/>
        <end position="635"/>
    </location>
</feature>
<dbReference type="AlphaFoldDB" id="A0A139AWB2"/>
<dbReference type="SUPFAM" id="SSF48403">
    <property type="entry name" value="Ankyrin repeat"/>
    <property type="match status" value="1"/>
</dbReference>
<dbReference type="InterPro" id="IPR036770">
    <property type="entry name" value="Ankyrin_rpt-contain_sf"/>
</dbReference>
<feature type="compositionally biased region" description="Acidic residues" evidence="4">
    <location>
        <begin position="697"/>
        <end position="712"/>
    </location>
</feature>
<dbReference type="OrthoDB" id="2163089at2759"/>
<evidence type="ECO:0000256" key="1">
    <source>
        <dbReference type="ARBA" id="ARBA00022737"/>
    </source>
</evidence>
<dbReference type="PANTHER" id="PTHR24173">
    <property type="entry name" value="ANKYRIN REPEAT CONTAINING"/>
    <property type="match status" value="1"/>
</dbReference>
<dbReference type="PROSITE" id="PS50297">
    <property type="entry name" value="ANK_REP_REGION"/>
    <property type="match status" value="1"/>
</dbReference>
<dbReference type="Proteomes" id="UP000070544">
    <property type="component" value="Unassembled WGS sequence"/>
</dbReference>
<evidence type="ECO:0000256" key="4">
    <source>
        <dbReference type="SAM" id="MobiDB-lite"/>
    </source>
</evidence>
<dbReference type="EMBL" id="KQ965734">
    <property type="protein sequence ID" value="KXS21010.1"/>
    <property type="molecule type" value="Genomic_DNA"/>
</dbReference>
<dbReference type="SMART" id="SM00248">
    <property type="entry name" value="ANK"/>
    <property type="match status" value="5"/>
</dbReference>
<feature type="region of interest" description="Disordered" evidence="4">
    <location>
        <begin position="881"/>
        <end position="929"/>
    </location>
</feature>
<proteinExistence type="predicted"/>
<organism evidence="5 6">
    <name type="scientific">Gonapodya prolifera (strain JEL478)</name>
    <name type="common">Monoblepharis prolifera</name>
    <dbReference type="NCBI Taxonomy" id="1344416"/>
    <lineage>
        <taxon>Eukaryota</taxon>
        <taxon>Fungi</taxon>
        <taxon>Fungi incertae sedis</taxon>
        <taxon>Chytridiomycota</taxon>
        <taxon>Chytridiomycota incertae sedis</taxon>
        <taxon>Monoblepharidomycetes</taxon>
        <taxon>Monoblepharidales</taxon>
        <taxon>Gonapodyaceae</taxon>
        <taxon>Gonapodya</taxon>
    </lineage>
</organism>
<dbReference type="Pfam" id="PF12796">
    <property type="entry name" value="Ank_2"/>
    <property type="match status" value="2"/>
</dbReference>
<keyword evidence="6" id="KW-1185">Reference proteome</keyword>
<dbReference type="Gene3D" id="1.25.40.20">
    <property type="entry name" value="Ankyrin repeat-containing domain"/>
    <property type="match status" value="2"/>
</dbReference>
<dbReference type="PANTHER" id="PTHR24173:SF74">
    <property type="entry name" value="ANKYRIN REPEAT DOMAIN-CONTAINING PROTEIN 16"/>
    <property type="match status" value="1"/>
</dbReference>
<feature type="region of interest" description="Disordered" evidence="4">
    <location>
        <begin position="656"/>
        <end position="725"/>
    </location>
</feature>
<protein>
    <submittedName>
        <fullName evidence="5">Ankyrin</fullName>
    </submittedName>
</protein>
<evidence type="ECO:0000313" key="6">
    <source>
        <dbReference type="Proteomes" id="UP000070544"/>
    </source>
</evidence>
<dbReference type="InterPro" id="IPR002110">
    <property type="entry name" value="Ankyrin_rpt"/>
</dbReference>
<accession>A0A139AWB2</accession>